<dbReference type="EMBL" id="UINC01101235">
    <property type="protein sequence ID" value="SVC61889.1"/>
    <property type="molecule type" value="Genomic_DNA"/>
</dbReference>
<name>A0A382NL09_9ZZZZ</name>
<feature type="non-terminal residue" evidence="1">
    <location>
        <position position="1"/>
    </location>
</feature>
<gene>
    <name evidence="1" type="ORF">METZ01_LOCUS314743</name>
</gene>
<protein>
    <submittedName>
        <fullName evidence="1">Uncharacterized protein</fullName>
    </submittedName>
</protein>
<evidence type="ECO:0000313" key="1">
    <source>
        <dbReference type="EMBL" id="SVC61889.1"/>
    </source>
</evidence>
<proteinExistence type="predicted"/>
<organism evidence="1">
    <name type="scientific">marine metagenome</name>
    <dbReference type="NCBI Taxonomy" id="408172"/>
    <lineage>
        <taxon>unclassified sequences</taxon>
        <taxon>metagenomes</taxon>
        <taxon>ecological metagenomes</taxon>
    </lineage>
</organism>
<sequence length="26" mass="2833">LELEPEGIHQTVSLIIGNADLTKNVE</sequence>
<accession>A0A382NL09</accession>
<reference evidence="1" key="1">
    <citation type="submission" date="2018-05" db="EMBL/GenBank/DDBJ databases">
        <authorList>
            <person name="Lanie J.A."/>
            <person name="Ng W.-L."/>
            <person name="Kazmierczak K.M."/>
            <person name="Andrzejewski T.M."/>
            <person name="Davidsen T.M."/>
            <person name="Wayne K.J."/>
            <person name="Tettelin H."/>
            <person name="Glass J.I."/>
            <person name="Rusch D."/>
            <person name="Podicherti R."/>
            <person name="Tsui H.-C.T."/>
            <person name="Winkler M.E."/>
        </authorList>
    </citation>
    <scope>NUCLEOTIDE SEQUENCE</scope>
</reference>
<dbReference type="AlphaFoldDB" id="A0A382NL09"/>